<evidence type="ECO:0000313" key="4">
    <source>
        <dbReference type="Proteomes" id="UP000219546"/>
    </source>
</evidence>
<name>A0A285CRA3_9BACI</name>
<dbReference type="OrthoDB" id="1357684at2"/>
<evidence type="ECO:0000259" key="2">
    <source>
        <dbReference type="Pfam" id="PF12690"/>
    </source>
</evidence>
<evidence type="ECO:0000256" key="1">
    <source>
        <dbReference type="SAM" id="SignalP"/>
    </source>
</evidence>
<protein>
    <submittedName>
        <fullName evidence="3">Intracellular proteinase inhibitor BsuPI</fullName>
    </submittedName>
</protein>
<sequence>MKKTLVSLFMTSMLVYVLPTQLAMAIQPSFGLALDIHVKPGTEQAEMEIILQNRSTEKRELIFSTSQVFEIQIINPKTKETVYTYSANKAFLQAIQRMVLQPKEKRRWRETWVYPNGKVPQGEHVVKLTLLAKTVDNKPLDHNQSSIVKQVFFPEVNPTVTDLSVERNYDGFLVSGTVAANSDDLYFTLDDGHRVLIPEKRIWVRQDHFYFLVPNNEIPLQTKGTLILTIYTKSNRDSPYVIPLEA</sequence>
<evidence type="ECO:0000313" key="3">
    <source>
        <dbReference type="EMBL" id="SNX70087.1"/>
    </source>
</evidence>
<feature type="chain" id="PRO_5013329661" evidence="1">
    <location>
        <begin position="26"/>
        <end position="246"/>
    </location>
</feature>
<dbReference type="AlphaFoldDB" id="A0A285CRA3"/>
<keyword evidence="1" id="KW-0732">Signal</keyword>
<proteinExistence type="predicted"/>
<dbReference type="Pfam" id="PF12690">
    <property type="entry name" value="BsuPI"/>
    <property type="match status" value="1"/>
</dbReference>
<organism evidence="3 4">
    <name type="scientific">Bacillus oleivorans</name>
    <dbReference type="NCBI Taxonomy" id="1448271"/>
    <lineage>
        <taxon>Bacteria</taxon>
        <taxon>Bacillati</taxon>
        <taxon>Bacillota</taxon>
        <taxon>Bacilli</taxon>
        <taxon>Bacillales</taxon>
        <taxon>Bacillaceae</taxon>
        <taxon>Bacillus</taxon>
    </lineage>
</organism>
<feature type="signal peptide" evidence="1">
    <location>
        <begin position="1"/>
        <end position="25"/>
    </location>
</feature>
<dbReference type="Gene3D" id="2.60.40.2360">
    <property type="entry name" value="Intracellular proteinase inhibitor BsuPI"/>
    <property type="match status" value="1"/>
</dbReference>
<dbReference type="RefSeq" id="WP_097158378.1">
    <property type="nucleotide sequence ID" value="NZ_JBEPMQ010000002.1"/>
</dbReference>
<dbReference type="EMBL" id="OAOP01000003">
    <property type="protein sequence ID" value="SNX70087.1"/>
    <property type="molecule type" value="Genomic_DNA"/>
</dbReference>
<reference evidence="3 4" key="1">
    <citation type="submission" date="2017-08" db="EMBL/GenBank/DDBJ databases">
        <authorList>
            <person name="de Groot N.N."/>
        </authorList>
    </citation>
    <scope>NUCLEOTIDE SEQUENCE [LARGE SCALE GENOMIC DNA]</scope>
    <source>
        <strain evidence="3 4">JC228</strain>
    </source>
</reference>
<feature type="domain" description="Intracellular proteinase inhibitor BsuPI" evidence="2">
    <location>
        <begin position="34"/>
        <end position="133"/>
    </location>
</feature>
<dbReference type="InterPro" id="IPR038144">
    <property type="entry name" value="IPI"/>
</dbReference>
<keyword evidence="4" id="KW-1185">Reference proteome</keyword>
<dbReference type="InterPro" id="IPR020481">
    <property type="entry name" value="Intracell_prot_inh_BsuPI"/>
</dbReference>
<dbReference type="Proteomes" id="UP000219546">
    <property type="component" value="Unassembled WGS sequence"/>
</dbReference>
<gene>
    <name evidence="3" type="ORF">SAMN05877753_103470</name>
</gene>
<accession>A0A285CRA3</accession>